<reference evidence="5 6" key="1">
    <citation type="journal article" date="2023" name="IMA Fungus">
        <title>Comparative genomic study of the Penicillium genus elucidates a diverse pangenome and 15 lateral gene transfer events.</title>
        <authorList>
            <person name="Petersen C."/>
            <person name="Sorensen T."/>
            <person name="Nielsen M.R."/>
            <person name="Sondergaard T.E."/>
            <person name="Sorensen J.L."/>
            <person name="Fitzpatrick D.A."/>
            <person name="Frisvad J.C."/>
            <person name="Nielsen K.L."/>
        </authorList>
    </citation>
    <scope>NUCLEOTIDE SEQUENCE [LARGE SCALE GENOMIC DNA]</scope>
    <source>
        <strain evidence="5 6">IBT 29057</strain>
    </source>
</reference>
<dbReference type="AlphaFoldDB" id="A0AAD6GYU6"/>
<keyword evidence="6" id="KW-1185">Reference proteome</keyword>
<dbReference type="PANTHER" id="PTHR15350:SF5">
    <property type="entry name" value="COP9 SIGNALOSOME COMPLEX SUBUNIT 7"/>
    <property type="match status" value="1"/>
</dbReference>
<keyword evidence="2" id="KW-0736">Signalosome</keyword>
<dbReference type="InterPro" id="IPR000717">
    <property type="entry name" value="PCI_dom"/>
</dbReference>
<dbReference type="PROSITE" id="PS50250">
    <property type="entry name" value="PCI"/>
    <property type="match status" value="1"/>
</dbReference>
<feature type="region of interest" description="Disordered" evidence="3">
    <location>
        <begin position="236"/>
        <end position="316"/>
    </location>
</feature>
<name>A0AAD6GYU6_9EURO</name>
<feature type="compositionally biased region" description="Basic and acidic residues" evidence="3">
    <location>
        <begin position="269"/>
        <end position="281"/>
    </location>
</feature>
<evidence type="ECO:0000259" key="4">
    <source>
        <dbReference type="PROSITE" id="PS50250"/>
    </source>
</evidence>
<dbReference type="Pfam" id="PF22061">
    <property type="entry name" value="CSN7_HB_subdom"/>
    <property type="match status" value="1"/>
</dbReference>
<dbReference type="InterPro" id="IPR045237">
    <property type="entry name" value="COPS7/eIF3m"/>
</dbReference>
<evidence type="ECO:0000313" key="5">
    <source>
        <dbReference type="EMBL" id="KAJ5596757.1"/>
    </source>
</evidence>
<evidence type="ECO:0000256" key="3">
    <source>
        <dbReference type="SAM" id="MobiDB-lite"/>
    </source>
</evidence>
<gene>
    <name evidence="5" type="ORF">N7450_003215</name>
</gene>
<dbReference type="PANTHER" id="PTHR15350">
    <property type="entry name" value="COP9 SIGNALOSOME COMPLEX SUBUNIT 7/DENDRITIC CELL PROTEIN GA17"/>
    <property type="match status" value="1"/>
</dbReference>
<dbReference type="Pfam" id="PF01399">
    <property type="entry name" value="PCI"/>
    <property type="match status" value="1"/>
</dbReference>
<accession>A0AAD6GYU6</accession>
<comment type="similarity">
    <text evidence="1">Belongs to the CSN7/EIF3M family. CSN7 subfamily.</text>
</comment>
<protein>
    <submittedName>
        <fullName evidence="5">COP9 signalosome complex subunit 7</fullName>
    </submittedName>
</protein>
<dbReference type="EMBL" id="JAQJAC010000002">
    <property type="protein sequence ID" value="KAJ5596757.1"/>
    <property type="molecule type" value="Genomic_DNA"/>
</dbReference>
<comment type="caution">
    <text evidence="5">The sequence shown here is derived from an EMBL/GenBank/DDBJ whole genome shotgun (WGS) entry which is preliminary data.</text>
</comment>
<dbReference type="GO" id="GO:0008180">
    <property type="term" value="C:COP9 signalosome"/>
    <property type="evidence" value="ECO:0007669"/>
    <property type="project" value="UniProtKB-KW"/>
</dbReference>
<sequence length="340" mass="36862">MDQTHARALEALQPFIHLANSNSATSPRYVANIITNATSHSHTYVFAELLETETVQALASPDTPAEYQGYLKLLQIFAWGTWQEYQATPNLPKLSSEQTLKLRLLSLLSLAATAEPLTYPSLMNALSFSSTAELESLVTTAIYENLISARLSPATTPPNVNVTAVAPLRDVQPQSLPNIISLLTEWEARCGEVVSDLEAEIERVKSNASARHAKEQAHQKCLEEAIEQRKLAGSSNYNASAGGSSWGKPGSFGRQAPGRWGSSGGVGGNKREADHIDRDDGFWESGEGDDSGSRMDLDEGPASRGGSRHSKRILGGEESLRFICRPQENTDAIHTSIEVC</sequence>
<dbReference type="Proteomes" id="UP001216150">
    <property type="component" value="Unassembled WGS sequence"/>
</dbReference>
<organism evidence="5 6">
    <name type="scientific">Penicillium hetheringtonii</name>
    <dbReference type="NCBI Taxonomy" id="911720"/>
    <lineage>
        <taxon>Eukaryota</taxon>
        <taxon>Fungi</taxon>
        <taxon>Dikarya</taxon>
        <taxon>Ascomycota</taxon>
        <taxon>Pezizomycotina</taxon>
        <taxon>Eurotiomycetes</taxon>
        <taxon>Eurotiomycetidae</taxon>
        <taxon>Eurotiales</taxon>
        <taxon>Aspergillaceae</taxon>
        <taxon>Penicillium</taxon>
    </lineage>
</organism>
<evidence type="ECO:0000256" key="1">
    <source>
        <dbReference type="ARBA" id="ARBA00008482"/>
    </source>
</evidence>
<dbReference type="SMART" id="SM00088">
    <property type="entry name" value="PINT"/>
    <property type="match status" value="1"/>
</dbReference>
<feature type="domain" description="PCI" evidence="4">
    <location>
        <begin position="4"/>
        <end position="165"/>
    </location>
</feature>
<evidence type="ECO:0000256" key="2">
    <source>
        <dbReference type="ARBA" id="ARBA00022790"/>
    </source>
</evidence>
<evidence type="ECO:0000313" key="6">
    <source>
        <dbReference type="Proteomes" id="UP001216150"/>
    </source>
</evidence>
<proteinExistence type="inferred from homology"/>